<gene>
    <name evidence="1" type="ORF">AVEN_382_1</name>
</gene>
<reference evidence="1 2" key="1">
    <citation type="journal article" date="2019" name="Sci. Rep.">
        <title>Orb-weaving spider Araneus ventricosus genome elucidates the spidroin gene catalogue.</title>
        <authorList>
            <person name="Kono N."/>
            <person name="Nakamura H."/>
            <person name="Ohtoshi R."/>
            <person name="Moran D.A.P."/>
            <person name="Shinohara A."/>
            <person name="Yoshida Y."/>
            <person name="Fujiwara M."/>
            <person name="Mori M."/>
            <person name="Tomita M."/>
            <person name="Arakawa K."/>
        </authorList>
    </citation>
    <scope>NUCLEOTIDE SEQUENCE [LARGE SCALE GENOMIC DNA]</scope>
</reference>
<evidence type="ECO:0000313" key="2">
    <source>
        <dbReference type="Proteomes" id="UP000499080"/>
    </source>
</evidence>
<protein>
    <submittedName>
        <fullName evidence="1">Uncharacterized protein</fullName>
    </submittedName>
</protein>
<name>A0A4Y2DV99_ARAVE</name>
<sequence>MKKSRNANSSFQMRVCGRPIAPYRQAEIECLLLSLIQQTGPPPPPPLHLPPFILIRLLLFLLRSASLTSPFLNIPQSFGEDAKRRYDNRPFLNGK</sequence>
<organism evidence="1 2">
    <name type="scientific">Araneus ventricosus</name>
    <name type="common">Orbweaver spider</name>
    <name type="synonym">Epeira ventricosa</name>
    <dbReference type="NCBI Taxonomy" id="182803"/>
    <lineage>
        <taxon>Eukaryota</taxon>
        <taxon>Metazoa</taxon>
        <taxon>Ecdysozoa</taxon>
        <taxon>Arthropoda</taxon>
        <taxon>Chelicerata</taxon>
        <taxon>Arachnida</taxon>
        <taxon>Araneae</taxon>
        <taxon>Araneomorphae</taxon>
        <taxon>Entelegynae</taxon>
        <taxon>Araneoidea</taxon>
        <taxon>Araneidae</taxon>
        <taxon>Araneus</taxon>
    </lineage>
</organism>
<comment type="caution">
    <text evidence="1">The sequence shown here is derived from an EMBL/GenBank/DDBJ whole genome shotgun (WGS) entry which is preliminary data.</text>
</comment>
<dbReference type="Proteomes" id="UP000499080">
    <property type="component" value="Unassembled WGS sequence"/>
</dbReference>
<proteinExistence type="predicted"/>
<accession>A0A4Y2DV99</accession>
<keyword evidence="2" id="KW-1185">Reference proteome</keyword>
<evidence type="ECO:0000313" key="1">
    <source>
        <dbReference type="EMBL" id="GBM19584.1"/>
    </source>
</evidence>
<dbReference type="AlphaFoldDB" id="A0A4Y2DV99"/>
<dbReference type="EMBL" id="BGPR01000426">
    <property type="protein sequence ID" value="GBM19584.1"/>
    <property type="molecule type" value="Genomic_DNA"/>
</dbReference>